<name>A0ABT8L1Y4_9BACT</name>
<dbReference type="Proteomes" id="UP001172083">
    <property type="component" value="Unassembled WGS sequence"/>
</dbReference>
<feature type="transmembrane region" description="Helical" evidence="6">
    <location>
        <begin position="751"/>
        <end position="774"/>
    </location>
</feature>
<keyword evidence="3 6" id="KW-0812">Transmembrane</keyword>
<feature type="domain" description="MacB-like periplasmic core" evidence="8">
    <location>
        <begin position="510"/>
        <end position="681"/>
    </location>
</feature>
<dbReference type="InterPro" id="IPR025857">
    <property type="entry name" value="MacB_PCD"/>
</dbReference>
<accession>A0ABT8L1Y4</accession>
<evidence type="ECO:0000256" key="6">
    <source>
        <dbReference type="SAM" id="Phobius"/>
    </source>
</evidence>
<feature type="transmembrane region" description="Helical" evidence="6">
    <location>
        <begin position="456"/>
        <end position="482"/>
    </location>
</feature>
<feature type="transmembrane region" description="Helical" evidence="6">
    <location>
        <begin position="503"/>
        <end position="523"/>
    </location>
</feature>
<dbReference type="PANTHER" id="PTHR30572">
    <property type="entry name" value="MEMBRANE COMPONENT OF TRANSPORTER-RELATED"/>
    <property type="match status" value="1"/>
</dbReference>
<dbReference type="Pfam" id="PF12704">
    <property type="entry name" value="MacB_PCD"/>
    <property type="match status" value="2"/>
</dbReference>
<feature type="transmembrane region" description="Helical" evidence="6">
    <location>
        <begin position="361"/>
        <end position="383"/>
    </location>
</feature>
<dbReference type="InterPro" id="IPR050250">
    <property type="entry name" value="Macrolide_Exporter_MacB"/>
</dbReference>
<protein>
    <submittedName>
        <fullName evidence="9">ABC transporter permease</fullName>
    </submittedName>
</protein>
<dbReference type="EMBL" id="JAUJEB010000001">
    <property type="protein sequence ID" value="MDN5211762.1"/>
    <property type="molecule type" value="Genomic_DNA"/>
</dbReference>
<proteinExistence type="predicted"/>
<feature type="domain" description="MacB-like periplasmic core" evidence="8">
    <location>
        <begin position="97"/>
        <end position="314"/>
    </location>
</feature>
<evidence type="ECO:0000256" key="2">
    <source>
        <dbReference type="ARBA" id="ARBA00022475"/>
    </source>
</evidence>
<evidence type="ECO:0000256" key="1">
    <source>
        <dbReference type="ARBA" id="ARBA00004651"/>
    </source>
</evidence>
<comment type="subcellular location">
    <subcellularLocation>
        <location evidence="1">Cell membrane</location>
        <topology evidence="1">Multi-pass membrane protein</topology>
    </subcellularLocation>
</comment>
<comment type="caution">
    <text evidence="9">The sequence shown here is derived from an EMBL/GenBank/DDBJ whole genome shotgun (WGS) entry which is preliminary data.</text>
</comment>
<sequence length="874" mass="98957">MNKNILPPKLPLRFFRWYCHPDYREDIEGDLMERFERRLEGGSTGSAKWGFFKDVMQLFRPGLIRSFRGSQKLNYIGMFKNHFKITVRTSIRHKIYSAINIFGLAAGIASFIIIMLYIHDESSYDQFHSDADRIHRVVHDDVFKAFGGQSRAILTPGALKEAILNEVPEVEQATHFHSVWEKTPLSNEKYTYYDNKFLHIDASFFDIFSFEFIHGDAKSTFENLSTIVLTKRLANKFFGTTDVVGELLTFDQKTVLKITGVLEDIPSQSHLQFDFLVPGIHPKFVNNWEQGHMHTYIKVRPQASLQEIGTKIQRLVDTHHQNYMERKNIQETYYTQPLTGNKGIHLSPRNRELTAGGNKRYINLLLMAGFFILIIAGINYINLTTARSAIRAREIGIRKVVGAFRKTLIYQFLTESTFIALMAGIVAIGLTEAVLPFFNHIIQKKLSLFTTGVQPVWGFMAVTVFVIGIVAGIYPAFYLSAFKPISIFRKLPTSKKSGFNLRRFLVISQFSLSAFLTIGMIMVQKQLAYVQSANLGFDEEQVIIIRNFYSTPNHDQGFVVRNALKALPGVIEVGGALESRIGMRHSPHGGGLKVNGSDRPPIAYMSYLTDEGFLDVFGFKLKEGRNFSPEFASDLRNGCILNETAVKQLGIEGSAIGQKVSLHTKDEYTVIGVVEDYHAASLHTKIAPFIFSYFPKAFEAAIKLSPGEIQETLARVEETWAQLVPGVPMDYYFLDNAIDQLYRSERNFQRLFSVMTALVLIIACLGLFGLSAFMAEQRTKEMAVRKVLGAPVRKLLSLLSKEFVILVGIANLIAWPLAYYTINRWLENFAYKVAIEWNVFLISALLVLLLAILTVSAITYRTATTNPVNSLRDE</sequence>
<keyword evidence="10" id="KW-1185">Reference proteome</keyword>
<feature type="domain" description="ABC3 transporter permease C-terminal" evidence="7">
    <location>
        <begin position="367"/>
        <end position="480"/>
    </location>
</feature>
<feature type="transmembrane region" description="Helical" evidence="6">
    <location>
        <begin position="98"/>
        <end position="118"/>
    </location>
</feature>
<dbReference type="InterPro" id="IPR003838">
    <property type="entry name" value="ABC3_permease_C"/>
</dbReference>
<dbReference type="InterPro" id="IPR047699">
    <property type="entry name" value="Permease_put_prefix"/>
</dbReference>
<keyword evidence="4 6" id="KW-1133">Transmembrane helix</keyword>
<dbReference type="Pfam" id="PF02687">
    <property type="entry name" value="FtsX"/>
    <property type="match status" value="2"/>
</dbReference>
<evidence type="ECO:0000256" key="4">
    <source>
        <dbReference type="ARBA" id="ARBA00022989"/>
    </source>
</evidence>
<dbReference type="RefSeq" id="WP_346757090.1">
    <property type="nucleotide sequence ID" value="NZ_JAUJEB010000001.1"/>
</dbReference>
<evidence type="ECO:0000256" key="3">
    <source>
        <dbReference type="ARBA" id="ARBA00022692"/>
    </source>
</evidence>
<keyword evidence="5 6" id="KW-0472">Membrane</keyword>
<feature type="domain" description="ABC3 transporter permease C-terminal" evidence="7">
    <location>
        <begin position="754"/>
        <end position="867"/>
    </location>
</feature>
<evidence type="ECO:0000259" key="7">
    <source>
        <dbReference type="Pfam" id="PF02687"/>
    </source>
</evidence>
<feature type="transmembrane region" description="Helical" evidence="6">
    <location>
        <begin position="408"/>
        <end position="430"/>
    </location>
</feature>
<evidence type="ECO:0000259" key="8">
    <source>
        <dbReference type="Pfam" id="PF12704"/>
    </source>
</evidence>
<keyword evidence="2" id="KW-1003">Cell membrane</keyword>
<reference evidence="9" key="1">
    <citation type="submission" date="2023-06" db="EMBL/GenBank/DDBJ databases">
        <title>Genomic of Agaribacillus aureum.</title>
        <authorList>
            <person name="Wang G."/>
        </authorList>
    </citation>
    <scope>NUCLEOTIDE SEQUENCE</scope>
    <source>
        <strain evidence="9">BMA12</strain>
    </source>
</reference>
<gene>
    <name evidence="9" type="ORF">QQ020_06860</name>
</gene>
<evidence type="ECO:0000313" key="9">
    <source>
        <dbReference type="EMBL" id="MDN5211762.1"/>
    </source>
</evidence>
<feature type="transmembrane region" description="Helical" evidence="6">
    <location>
        <begin position="837"/>
        <end position="860"/>
    </location>
</feature>
<evidence type="ECO:0000313" key="10">
    <source>
        <dbReference type="Proteomes" id="UP001172083"/>
    </source>
</evidence>
<evidence type="ECO:0000256" key="5">
    <source>
        <dbReference type="ARBA" id="ARBA00023136"/>
    </source>
</evidence>
<dbReference type="NCBIfam" id="NF038404">
    <property type="entry name" value="perm_prefix_2"/>
    <property type="match status" value="1"/>
</dbReference>
<dbReference type="PANTHER" id="PTHR30572:SF18">
    <property type="entry name" value="ABC-TYPE MACROLIDE FAMILY EXPORT SYSTEM PERMEASE COMPONENT 2"/>
    <property type="match status" value="1"/>
</dbReference>
<feature type="transmembrane region" description="Helical" evidence="6">
    <location>
        <begin position="795"/>
        <end position="817"/>
    </location>
</feature>
<organism evidence="9 10">
    <name type="scientific">Agaribacillus aureus</name>
    <dbReference type="NCBI Taxonomy" id="3051825"/>
    <lineage>
        <taxon>Bacteria</taxon>
        <taxon>Pseudomonadati</taxon>
        <taxon>Bacteroidota</taxon>
        <taxon>Cytophagia</taxon>
        <taxon>Cytophagales</taxon>
        <taxon>Splendidivirgaceae</taxon>
        <taxon>Agaribacillus</taxon>
    </lineage>
</organism>